<evidence type="ECO:0000256" key="1">
    <source>
        <dbReference type="SAM" id="MobiDB-lite"/>
    </source>
</evidence>
<dbReference type="Proteomes" id="UP001524501">
    <property type="component" value="Unassembled WGS sequence"/>
</dbReference>
<dbReference type="EMBL" id="JANFQF010000005">
    <property type="protein sequence ID" value="MCQ4119067.1"/>
    <property type="molecule type" value="Genomic_DNA"/>
</dbReference>
<accession>A0ABT1QD36</accession>
<name>A0ABT1QD36_9NOCA</name>
<evidence type="ECO:0008006" key="5">
    <source>
        <dbReference type="Google" id="ProtNLM"/>
    </source>
</evidence>
<keyword evidence="4" id="KW-1185">Reference proteome</keyword>
<keyword evidence="2" id="KW-0472">Membrane</keyword>
<keyword evidence="2" id="KW-1133">Transmembrane helix</keyword>
<dbReference type="RefSeq" id="WP_255966957.1">
    <property type="nucleotide sequence ID" value="NZ_JANFQF010000005.1"/>
</dbReference>
<gene>
    <name evidence="3" type="ORF">NOF53_07770</name>
</gene>
<feature type="transmembrane region" description="Helical" evidence="2">
    <location>
        <begin position="20"/>
        <end position="39"/>
    </location>
</feature>
<keyword evidence="2" id="KW-0812">Transmembrane</keyword>
<proteinExistence type="predicted"/>
<reference evidence="3 4" key="1">
    <citation type="submission" date="2022-07" db="EMBL/GenBank/DDBJ databases">
        <title>Degradation activity of malathion, p-nitrophenol and potential low-temperature adaptation strategy of Rhodococcus sp. FXJ9.536.</title>
        <authorList>
            <person name="Huang J."/>
            <person name="Huang Y."/>
        </authorList>
    </citation>
    <scope>NUCLEOTIDE SEQUENCE [LARGE SCALE GENOMIC DNA]</scope>
    <source>
        <strain evidence="3 4">FXJ9.536</strain>
    </source>
</reference>
<organism evidence="3 4">
    <name type="scientific">Rhodococcus tibetensis</name>
    <dbReference type="NCBI Taxonomy" id="2965064"/>
    <lineage>
        <taxon>Bacteria</taxon>
        <taxon>Bacillati</taxon>
        <taxon>Actinomycetota</taxon>
        <taxon>Actinomycetes</taxon>
        <taxon>Mycobacteriales</taxon>
        <taxon>Nocardiaceae</taxon>
        <taxon>Rhodococcus</taxon>
    </lineage>
</organism>
<evidence type="ECO:0000313" key="4">
    <source>
        <dbReference type="Proteomes" id="UP001524501"/>
    </source>
</evidence>
<feature type="region of interest" description="Disordered" evidence="1">
    <location>
        <begin position="215"/>
        <end position="234"/>
    </location>
</feature>
<sequence>MLSRFSGPAEVNRGRPTGVAAAIGVTIALVFLLVIALGITNPVRTRLVTSDALGPDNGELVSDYLVRASRSLEQPLGNEHWALVSFTLPVSSETVLEVAAAVRVSQLLFRLPLDRVQTPLVPVSVASGDAAIERAHVLASGRVQRMTGETVRQGEIAEVSSEKFAQNCACVIAIVVRGDLDRLRELQSASAVRAVEALHTDAVFGRFAIRPLLPEQGETVTPGPDDGAVSGGGS</sequence>
<evidence type="ECO:0000256" key="2">
    <source>
        <dbReference type="SAM" id="Phobius"/>
    </source>
</evidence>
<comment type="caution">
    <text evidence="3">The sequence shown here is derived from an EMBL/GenBank/DDBJ whole genome shotgun (WGS) entry which is preliminary data.</text>
</comment>
<protein>
    <recommendedName>
        <fullName evidence="5">DUF4230 domain-containing protein</fullName>
    </recommendedName>
</protein>
<evidence type="ECO:0000313" key="3">
    <source>
        <dbReference type="EMBL" id="MCQ4119067.1"/>
    </source>
</evidence>